<dbReference type="RefSeq" id="WP_023552450.1">
    <property type="nucleotide sequence ID" value="NC_021823.1"/>
</dbReference>
<proteinExistence type="predicted"/>
<dbReference type="EMBL" id="DAAHYZ010000010">
    <property type="protein sequence ID" value="HAB7722875.1"/>
    <property type="molecule type" value="Genomic_DNA"/>
</dbReference>
<organism evidence="2">
    <name type="scientific">Listeria monocytogenes</name>
    <dbReference type="NCBI Taxonomy" id="1639"/>
    <lineage>
        <taxon>Bacteria</taxon>
        <taxon>Bacillati</taxon>
        <taxon>Bacillota</taxon>
        <taxon>Bacilli</taxon>
        <taxon>Bacillales</taxon>
        <taxon>Listeriaceae</taxon>
        <taxon>Listeria</taxon>
    </lineage>
</organism>
<dbReference type="EMBL" id="QXKO01000012">
    <property type="protein sequence ID" value="RJZ18230.1"/>
    <property type="molecule type" value="Genomic_DNA"/>
</dbReference>
<reference evidence="2" key="3">
    <citation type="submission" date="2018-06" db="EMBL/GenBank/DDBJ databases">
        <authorList>
            <consortium name="PulseNet: The National Subtyping Network for Foodborne Disease Surveillance"/>
            <person name="Tarr C.L."/>
            <person name="Trees E."/>
            <person name="Katz L.S."/>
            <person name="Carleton-Romer H.A."/>
            <person name="Stroika S."/>
            <person name="Kucerova Z."/>
            <person name="Roache K.F."/>
            <person name="Sabol A.L."/>
            <person name="Besser J."/>
            <person name="Gerner-Smidt P."/>
        </authorList>
    </citation>
    <scope>NUCLEOTIDE SEQUENCE</scope>
    <source>
        <strain evidence="2">PNUSAL003387</strain>
    </source>
</reference>
<sequence length="519" mass="58929">MGVWSVMTRFIKGWLNGKPNGSEPELIPKYLPLIPNNQKEWSKDSYLTSLWAQGYVPTVHDKLMNSGTGNEIVVVAAEYISGKPLSIDVTGVDGSKDENLTKQLKEALRIDNFDSKSVKIVELAGGSGVSAVKINILNGRPSISVHSSSQFWIDFKNNEPFRFNFFEEIPTSNKADIYYLVESREIKQWEDKESNTLSGGFVTYSVIKIDNDKAVPINAERLPEMITSYLDTNNIQLNHSVSIGLKSMGAYLINNSPSNTRYPHLNLGESDLSQCTNYLFAVDYFFTVYMREGEKTKTKIAASERMFRKKVNKNTDKEEWSMNVDEDYFMQFKGTLDAGAKLNDMIQFMQGDFRDGSYRETMEYFAQKAVSKSGYNPATFNLGNREVKATEIWSLQDATVRKIEKKKRLIQNVYEQMLWDFLYLLTGGTNNKEKAIMRDEIRVIIEFPDPMSVNLNELSSTLNNMNSALAMSVEEKVKLIHPKWEDEEIQAEVKRIYLENAIGEVPDPEAIGGMETKGG</sequence>
<protein>
    <recommendedName>
        <fullName evidence="9">Phage portal protein</fullName>
    </recommendedName>
</protein>
<accession>A0A5K8QCL9</accession>
<evidence type="ECO:0000313" key="6">
    <source>
        <dbReference type="Proteomes" id="UP000285054"/>
    </source>
</evidence>
<comment type="caution">
    <text evidence="2">The sequence shown here is derived from an EMBL/GenBank/DDBJ whole genome shotgun (WGS) entry which is preliminary data.</text>
</comment>
<evidence type="ECO:0000313" key="7">
    <source>
        <dbReference type="Proteomes" id="UP000401273"/>
    </source>
</evidence>
<evidence type="ECO:0000313" key="8">
    <source>
        <dbReference type="Proteomes" id="UP000840567"/>
    </source>
</evidence>
<evidence type="ECO:0000313" key="5">
    <source>
        <dbReference type="EMBL" id="RJZ18230.1"/>
    </source>
</evidence>
<evidence type="ECO:0000313" key="2">
    <source>
        <dbReference type="EMBL" id="EAK8450507.1"/>
    </source>
</evidence>
<reference evidence="5 6" key="1">
    <citation type="journal article" date="2018" name="BMC Genomics">
        <title>Genes significantly associated with lineage II food isolates of Listeria monocytogenes.</title>
        <authorList>
            <person name="Pirone-Davies C."/>
            <person name="Chen Y."/>
            <person name="Pightling A."/>
            <person name="Ryan G."/>
            <person name="Wang Y."/>
            <person name="Yao K."/>
            <person name="Hoffmann M."/>
            <person name="Allard M.W."/>
        </authorList>
    </citation>
    <scope>NUCLEOTIDE SEQUENCE [LARGE SCALE GENOMIC DNA]</scope>
    <source>
        <strain evidence="5 6">PNUSAL000190</strain>
    </source>
</reference>
<reference evidence="1 7" key="4">
    <citation type="submission" date="2019-03" db="EMBL/GenBank/DDBJ databases">
        <authorList>
            <person name="Ashton P.M."/>
            <person name="Dallman T."/>
            <person name="Nair S."/>
            <person name="De Pinna E."/>
            <person name="Peters T."/>
            <person name="Grant K."/>
        </authorList>
    </citation>
    <scope>NUCLEOTIDE SEQUENCE [LARGE SCALE GENOMIC DNA]</scope>
    <source>
        <strain evidence="1">RL15000271</strain>
    </source>
</reference>
<evidence type="ECO:0000313" key="4">
    <source>
        <dbReference type="EMBL" id="HAB7722875.1"/>
    </source>
</evidence>
<reference evidence="3 8" key="2">
    <citation type="journal article" date="2018" name="Genome Biol.">
        <title>SKESA: strategic k-mer extension for scrupulous assemblies.</title>
        <authorList>
            <person name="Souvorov A."/>
            <person name="Agarwala R."/>
            <person name="Lipman D.J."/>
        </authorList>
    </citation>
    <scope>NUCLEOTIDE SEQUENCE [LARGE SCALE GENOMIC DNA]</scope>
    <source>
        <strain evidence="4">CFIAFB20140010</strain>
        <strain evidence="3">Sam_F526FDD3-C0F7-43DB-B204-E231FEF9C926</strain>
    </source>
</reference>
<dbReference type="EMBL" id="DAAEQL010000001">
    <property type="protein sequence ID" value="HAA8489386.1"/>
    <property type="molecule type" value="Genomic_DNA"/>
</dbReference>
<dbReference type="AlphaFoldDB" id="A0A5K8QCL9"/>
<dbReference type="Proteomes" id="UP000285054">
    <property type="component" value="Unassembled WGS sequence"/>
</dbReference>
<dbReference type="EMBL" id="AACJPJ010000003">
    <property type="protein sequence ID" value="EAK8450507.1"/>
    <property type="molecule type" value="Genomic_DNA"/>
</dbReference>
<evidence type="ECO:0000313" key="3">
    <source>
        <dbReference type="EMBL" id="HAA8489386.1"/>
    </source>
</evidence>
<dbReference type="EMBL" id="AAARLF010000018">
    <property type="protein sequence ID" value="EAE2899303.1"/>
    <property type="molecule type" value="Genomic_DNA"/>
</dbReference>
<dbReference type="Proteomes" id="UP000840569">
    <property type="component" value="Unassembled WGS sequence"/>
</dbReference>
<name>A0A5K8QCL9_LISMN</name>
<reference evidence="3" key="5">
    <citation type="submission" date="2019-10" db="EMBL/GenBank/DDBJ databases">
        <authorList>
            <consortium name="NCBI Pathogen Detection Project"/>
        </authorList>
    </citation>
    <scope>NUCLEOTIDE SEQUENCE</scope>
    <source>
        <strain evidence="4">CFIAFB20140010</strain>
        <strain evidence="3">Sam_F526FDD3-C0F7-43DB-B204-E231FEF9C926</strain>
    </source>
</reference>
<evidence type="ECO:0000313" key="1">
    <source>
        <dbReference type="EMBL" id="EAE2899303.1"/>
    </source>
</evidence>
<evidence type="ECO:0008006" key="9">
    <source>
        <dbReference type="Google" id="ProtNLM"/>
    </source>
</evidence>
<gene>
    <name evidence="2" type="ORF">CQB50_09590</name>
    <name evidence="5" type="ORF">DYZ50_02954</name>
    <name evidence="1" type="ORF">E1W43_15325</name>
    <name evidence="3" type="ORF">GHO09_02645</name>
    <name evidence="4" type="ORF">GYP27_12875</name>
</gene>
<dbReference type="Proteomes" id="UP000401273">
    <property type="component" value="Unassembled WGS sequence"/>
</dbReference>
<dbReference type="Proteomes" id="UP000840567">
    <property type="component" value="Unassembled WGS sequence"/>
</dbReference>